<accession>A0A1H2RPJ9</accession>
<proteinExistence type="predicted"/>
<sequence length="278" mass="32106">MFGGFAPFTLWTTPPGLFPLKFLNSQRLRTRLRFVACWVWVFKKPDLTGRSAPVEKQDVGSNAGVRTKYPLGQAHDSVQVERFQQFLFECGFYPFTKQKAIRQHHGRPTGVVLEQVHDQRHEQIGRFTCLVFAWKVVLDAIFFHAAEWGIGDNDIDPIPATVILERPTESIIMPNARGYIDAVQHHVGHRQHVWQRFLFHPIDSRLQGSQIVSVVNLLLEMLNGTGKKTAGTTGRIENELAQLRVEYIHHELSHRAGCSIRRHYRQIADRIGFFHRYY</sequence>
<reference evidence="1 2" key="1">
    <citation type="submission" date="2016-10" db="EMBL/GenBank/DDBJ databases">
        <authorList>
            <person name="de Groot N.N."/>
        </authorList>
    </citation>
    <scope>NUCLEOTIDE SEQUENCE [LARGE SCALE GENOMIC DNA]</scope>
    <source>
        <strain evidence="1 2">Nm110</strain>
    </source>
</reference>
<evidence type="ECO:0000313" key="2">
    <source>
        <dbReference type="Proteomes" id="UP000183454"/>
    </source>
</evidence>
<dbReference type="Proteomes" id="UP000183454">
    <property type="component" value="Unassembled WGS sequence"/>
</dbReference>
<name>A0A1H2RPJ9_9PROT</name>
<organism evidence="1 2">
    <name type="scientific">Nitrosomonas communis</name>
    <dbReference type="NCBI Taxonomy" id="44574"/>
    <lineage>
        <taxon>Bacteria</taxon>
        <taxon>Pseudomonadati</taxon>
        <taxon>Pseudomonadota</taxon>
        <taxon>Betaproteobacteria</taxon>
        <taxon>Nitrosomonadales</taxon>
        <taxon>Nitrosomonadaceae</taxon>
        <taxon>Nitrosomonas</taxon>
    </lineage>
</organism>
<protein>
    <submittedName>
        <fullName evidence="1">Uncharacterized protein</fullName>
    </submittedName>
</protein>
<dbReference type="AlphaFoldDB" id="A0A1H2RPJ9"/>
<gene>
    <name evidence="1" type="ORF">SAMN05421882_100538</name>
</gene>
<evidence type="ECO:0000313" key="1">
    <source>
        <dbReference type="EMBL" id="SDW21205.1"/>
    </source>
</evidence>
<dbReference type="EMBL" id="FNNH01000005">
    <property type="protein sequence ID" value="SDW21205.1"/>
    <property type="molecule type" value="Genomic_DNA"/>
</dbReference>